<dbReference type="InterPro" id="IPR016181">
    <property type="entry name" value="Acyl_CoA_acyltransferase"/>
</dbReference>
<dbReference type="Pfam" id="PF00583">
    <property type="entry name" value="Acetyltransf_1"/>
    <property type="match status" value="1"/>
</dbReference>
<dbReference type="AlphaFoldDB" id="A0A1Y1HP14"/>
<evidence type="ECO:0000313" key="2">
    <source>
        <dbReference type="EMBL" id="GAQ79522.1"/>
    </source>
</evidence>
<dbReference type="Proteomes" id="UP000054558">
    <property type="component" value="Unassembled WGS sequence"/>
</dbReference>
<name>A0A1Y1HP14_KLENI</name>
<dbReference type="Gene3D" id="3.40.630.30">
    <property type="match status" value="1"/>
</dbReference>
<sequence>MLKAEILDTLLRMRNNSKPGKYFSLVAVPQDDSKPGGRQLENLPSIVGSVDLILLQKEDVLRFIEGASEYMYVSGMAVHNEYKRQGIGTLLLKGVESKVKALGIQYIALQVYAENHVAQTLYEKAGYQAVHTSSAWALETMLPGTQGKRRVLMIKRMTS</sequence>
<dbReference type="EMBL" id="DF236981">
    <property type="protein sequence ID" value="GAQ79522.1"/>
    <property type="molecule type" value="Genomic_DNA"/>
</dbReference>
<dbReference type="CDD" id="cd04301">
    <property type="entry name" value="NAT_SF"/>
    <property type="match status" value="1"/>
</dbReference>
<gene>
    <name evidence="2" type="ORF">KFL_000320210</name>
</gene>
<dbReference type="OMA" id="VLENNHQ"/>
<evidence type="ECO:0000259" key="1">
    <source>
        <dbReference type="PROSITE" id="PS51186"/>
    </source>
</evidence>
<dbReference type="PROSITE" id="PS51186">
    <property type="entry name" value="GNAT"/>
    <property type="match status" value="1"/>
</dbReference>
<dbReference type="InterPro" id="IPR000182">
    <property type="entry name" value="GNAT_dom"/>
</dbReference>
<dbReference type="STRING" id="105231.A0A1Y1HP14"/>
<keyword evidence="3" id="KW-1185">Reference proteome</keyword>
<evidence type="ECO:0000313" key="3">
    <source>
        <dbReference type="Proteomes" id="UP000054558"/>
    </source>
</evidence>
<dbReference type="SUPFAM" id="SSF55729">
    <property type="entry name" value="Acyl-CoA N-acyltransferases (Nat)"/>
    <property type="match status" value="1"/>
</dbReference>
<organism evidence="2 3">
    <name type="scientific">Klebsormidium nitens</name>
    <name type="common">Green alga</name>
    <name type="synonym">Ulothrix nitens</name>
    <dbReference type="NCBI Taxonomy" id="105231"/>
    <lineage>
        <taxon>Eukaryota</taxon>
        <taxon>Viridiplantae</taxon>
        <taxon>Streptophyta</taxon>
        <taxon>Klebsormidiophyceae</taxon>
        <taxon>Klebsormidiales</taxon>
        <taxon>Klebsormidiaceae</taxon>
        <taxon>Klebsormidium</taxon>
    </lineage>
</organism>
<reference evidence="2 3" key="1">
    <citation type="journal article" date="2014" name="Nat. Commun.">
        <title>Klebsormidium flaccidum genome reveals primary factors for plant terrestrial adaptation.</title>
        <authorList>
            <person name="Hori K."/>
            <person name="Maruyama F."/>
            <person name="Fujisawa T."/>
            <person name="Togashi T."/>
            <person name="Yamamoto N."/>
            <person name="Seo M."/>
            <person name="Sato S."/>
            <person name="Yamada T."/>
            <person name="Mori H."/>
            <person name="Tajima N."/>
            <person name="Moriyama T."/>
            <person name="Ikeuchi M."/>
            <person name="Watanabe M."/>
            <person name="Wada H."/>
            <person name="Kobayashi K."/>
            <person name="Saito M."/>
            <person name="Masuda T."/>
            <person name="Sasaki-Sekimoto Y."/>
            <person name="Mashiguchi K."/>
            <person name="Awai K."/>
            <person name="Shimojima M."/>
            <person name="Masuda S."/>
            <person name="Iwai M."/>
            <person name="Nobusawa T."/>
            <person name="Narise T."/>
            <person name="Kondo S."/>
            <person name="Saito H."/>
            <person name="Sato R."/>
            <person name="Murakawa M."/>
            <person name="Ihara Y."/>
            <person name="Oshima-Yamada Y."/>
            <person name="Ohtaka K."/>
            <person name="Satoh M."/>
            <person name="Sonobe K."/>
            <person name="Ishii M."/>
            <person name="Ohtani R."/>
            <person name="Kanamori-Sato M."/>
            <person name="Honoki R."/>
            <person name="Miyazaki D."/>
            <person name="Mochizuki H."/>
            <person name="Umetsu J."/>
            <person name="Higashi K."/>
            <person name="Shibata D."/>
            <person name="Kamiya Y."/>
            <person name="Sato N."/>
            <person name="Nakamura Y."/>
            <person name="Tabata S."/>
            <person name="Ida S."/>
            <person name="Kurokawa K."/>
            <person name="Ohta H."/>
        </authorList>
    </citation>
    <scope>NUCLEOTIDE SEQUENCE [LARGE SCALE GENOMIC DNA]</scope>
    <source>
        <strain evidence="2 3">NIES-2285</strain>
    </source>
</reference>
<dbReference type="PANTHER" id="PTHR42919">
    <property type="entry name" value="N-ALPHA-ACETYLTRANSFERASE"/>
    <property type="match status" value="1"/>
</dbReference>
<proteinExistence type="predicted"/>
<dbReference type="OrthoDB" id="1912023at2759"/>
<protein>
    <recommendedName>
        <fullName evidence="1">N-acetyltransferase domain-containing protein</fullName>
    </recommendedName>
</protein>
<dbReference type="PANTHER" id="PTHR42919:SF20">
    <property type="entry name" value="GCN5-RELATED N-ACETYLTRANSFERASE 10, CHLOROPLASTIC"/>
    <property type="match status" value="1"/>
</dbReference>
<dbReference type="GO" id="GO:0016747">
    <property type="term" value="F:acyltransferase activity, transferring groups other than amino-acyl groups"/>
    <property type="evidence" value="ECO:0007669"/>
    <property type="project" value="InterPro"/>
</dbReference>
<dbReference type="InterPro" id="IPR051556">
    <property type="entry name" value="N-term/lysine_N-AcTrnsfr"/>
</dbReference>
<accession>A0A1Y1HP14</accession>
<feature type="domain" description="N-acetyltransferase" evidence="1">
    <location>
        <begin position="1"/>
        <end position="158"/>
    </location>
</feature>